<comment type="similarity">
    <text evidence="1">Belongs to the leucine-binding protein family.</text>
</comment>
<dbReference type="Pfam" id="PF13458">
    <property type="entry name" value="Peripla_BP_6"/>
    <property type="match status" value="1"/>
</dbReference>
<dbReference type="GO" id="GO:0006865">
    <property type="term" value="P:amino acid transport"/>
    <property type="evidence" value="ECO:0007669"/>
    <property type="project" value="UniProtKB-KW"/>
</dbReference>
<dbReference type="InterPro" id="IPR028081">
    <property type="entry name" value="Leu-bd"/>
</dbReference>
<dbReference type="OrthoDB" id="7210494at2"/>
<dbReference type="CDD" id="cd06339">
    <property type="entry name" value="PBP1_YraM_LppC_lipoprotein-like"/>
    <property type="match status" value="1"/>
</dbReference>
<comment type="caution">
    <text evidence="6">The sequence shown here is derived from an EMBL/GenBank/DDBJ whole genome shotgun (WGS) entry which is preliminary data.</text>
</comment>
<dbReference type="SUPFAM" id="SSF53822">
    <property type="entry name" value="Periplasmic binding protein-like I"/>
    <property type="match status" value="1"/>
</dbReference>
<evidence type="ECO:0000256" key="2">
    <source>
        <dbReference type="ARBA" id="ARBA00022729"/>
    </source>
</evidence>
<keyword evidence="2" id="KW-0732">Signal</keyword>
<feature type="region of interest" description="Disordered" evidence="4">
    <location>
        <begin position="1"/>
        <end position="28"/>
    </location>
</feature>
<dbReference type="InterPro" id="IPR051010">
    <property type="entry name" value="BCAA_transport"/>
</dbReference>
<evidence type="ECO:0000256" key="1">
    <source>
        <dbReference type="ARBA" id="ARBA00010062"/>
    </source>
</evidence>
<dbReference type="EMBL" id="QGLF01000002">
    <property type="protein sequence ID" value="PWR21966.1"/>
    <property type="molecule type" value="Genomic_DNA"/>
</dbReference>
<proteinExistence type="inferred from homology"/>
<reference evidence="7" key="1">
    <citation type="submission" date="2018-05" db="EMBL/GenBank/DDBJ databases">
        <title>Zavarzinia sp. HR-AS.</title>
        <authorList>
            <person name="Lee Y."/>
            <person name="Jeon C.O."/>
        </authorList>
    </citation>
    <scope>NUCLEOTIDE SEQUENCE [LARGE SCALE GENOMIC DNA]</scope>
    <source>
        <strain evidence="7">DSM 1231</strain>
    </source>
</reference>
<organism evidence="6 7">
    <name type="scientific">Zavarzinia compransoris</name>
    <dbReference type="NCBI Taxonomy" id="1264899"/>
    <lineage>
        <taxon>Bacteria</taxon>
        <taxon>Pseudomonadati</taxon>
        <taxon>Pseudomonadota</taxon>
        <taxon>Alphaproteobacteria</taxon>
        <taxon>Rhodospirillales</taxon>
        <taxon>Zavarziniaceae</taxon>
        <taxon>Zavarzinia</taxon>
    </lineage>
</organism>
<evidence type="ECO:0000313" key="7">
    <source>
        <dbReference type="Proteomes" id="UP000246077"/>
    </source>
</evidence>
<dbReference type="Gene3D" id="3.40.50.2300">
    <property type="match status" value="2"/>
</dbReference>
<feature type="domain" description="Leucine-binding protein" evidence="5">
    <location>
        <begin position="35"/>
        <end position="358"/>
    </location>
</feature>
<accession>A0A317E6W1</accession>
<gene>
    <name evidence="6" type="ORF">DKG75_08280</name>
</gene>
<dbReference type="InterPro" id="IPR028082">
    <property type="entry name" value="Peripla_BP_I"/>
</dbReference>
<dbReference type="PANTHER" id="PTHR30483:SF6">
    <property type="entry name" value="PERIPLASMIC BINDING PROTEIN OF ABC TRANSPORTER FOR NATURAL AMINO ACIDS"/>
    <property type="match status" value="1"/>
</dbReference>
<evidence type="ECO:0000259" key="5">
    <source>
        <dbReference type="Pfam" id="PF13458"/>
    </source>
</evidence>
<protein>
    <submittedName>
        <fullName evidence="6">Ethanolamine utilization protein EutM</fullName>
    </submittedName>
</protein>
<keyword evidence="7" id="KW-1185">Reference proteome</keyword>
<dbReference type="PANTHER" id="PTHR30483">
    <property type="entry name" value="LEUCINE-SPECIFIC-BINDING PROTEIN"/>
    <property type="match status" value="1"/>
</dbReference>
<feature type="compositionally biased region" description="Pro residues" evidence="4">
    <location>
        <begin position="15"/>
        <end position="28"/>
    </location>
</feature>
<keyword evidence="3" id="KW-0813">Transport</keyword>
<sequence length="377" mass="38199">MAGCTTTGTDTSRNSPPPSAVPVPAPQPAAPQLARIGLVLPQSGQAAETGKALQDAAELALFDLGAQDVELLPADAGGSAATAAGATQNVLGAGAGIVVGPLGATSVKTAANDARRRGVPMLGFSTDRAAAGNGVYLMGFMPEEQVSAIVGHAAGAGLKRFAALIPQGAYGEVVGAAFDVAVSAQGGHVVAIERYRSGSLQPNEALRALFAPGPDGRLPIDALFVPEGGAALRQVTATLAGLGFDPRQIRLLGTDQWSGTDLGTDPLTLGGWYAGPPPDRFERFASHFSATYGRRPPRIAAQAYDAMVLAVLLSRRPGGFADAGQALTAPDGFAGVDGLFRFRADGTPQHGLAILEVTAYGPQAVRPAPESFGGQGF</sequence>
<dbReference type="Proteomes" id="UP000246077">
    <property type="component" value="Unassembled WGS sequence"/>
</dbReference>
<name>A0A317E6W1_9PROT</name>
<evidence type="ECO:0000313" key="6">
    <source>
        <dbReference type="EMBL" id="PWR21966.1"/>
    </source>
</evidence>
<feature type="compositionally biased region" description="Polar residues" evidence="4">
    <location>
        <begin position="1"/>
        <end position="14"/>
    </location>
</feature>
<evidence type="ECO:0000256" key="4">
    <source>
        <dbReference type="SAM" id="MobiDB-lite"/>
    </source>
</evidence>
<keyword evidence="3" id="KW-0029">Amino-acid transport</keyword>
<evidence type="ECO:0000256" key="3">
    <source>
        <dbReference type="ARBA" id="ARBA00022970"/>
    </source>
</evidence>
<dbReference type="AlphaFoldDB" id="A0A317E6W1"/>